<dbReference type="AlphaFoldDB" id="A0A3B0T8K3"/>
<evidence type="ECO:0000259" key="2">
    <source>
        <dbReference type="PROSITE" id="PS51782"/>
    </source>
</evidence>
<feature type="compositionally biased region" description="Low complexity" evidence="1">
    <location>
        <begin position="288"/>
        <end position="304"/>
    </location>
</feature>
<feature type="region of interest" description="Disordered" evidence="1">
    <location>
        <begin position="243"/>
        <end position="306"/>
    </location>
</feature>
<organism evidence="3">
    <name type="scientific">hydrothermal vent metagenome</name>
    <dbReference type="NCBI Taxonomy" id="652676"/>
    <lineage>
        <taxon>unclassified sequences</taxon>
        <taxon>metagenomes</taxon>
        <taxon>ecological metagenomes</taxon>
    </lineage>
</organism>
<dbReference type="Gene3D" id="3.10.350.10">
    <property type="entry name" value="LysM domain"/>
    <property type="match status" value="1"/>
</dbReference>
<evidence type="ECO:0000256" key="1">
    <source>
        <dbReference type="SAM" id="MobiDB-lite"/>
    </source>
</evidence>
<feature type="region of interest" description="Disordered" evidence="1">
    <location>
        <begin position="38"/>
        <end position="178"/>
    </location>
</feature>
<sequence>MKNLLVALLGVSLVAISYAAYELELKQPAATPSAQSVAASGAAATRQQVGARTEKTAKPPKPENPPVQGSGIVAKVDDAEAQGSIAADTPAPSVSQGKNVTALAEKPPAAPAAVPAPAKEPETGPAESPSMAKTAMDTVASLPTADKEAEKAPQTATGKTETAGSTSPQAETQAPSVLAPLTKAVETVRKLVGGDGDKTAAVAAITPQDKAAEDLPPPAGTQTQESAPKGLVARAVDAVTELVAPKTPAKKTTPDKAKAADGTMAATATPPASPKGAPQGAGKETKIAATSPAPASPMSAPAKPVDGLVVPSFDVVRVERDGSAVIAGRAEPGAQIELRAGGKTLGTATASRRGEFVIIPDQPIPAGSSALALQAQSTDGRLTTSNQVVTVAVPKPAAPALVKVAPAPTPVPAKAPVAEQQKVAVTQIPVPEAKTATAVVPAAKPPSAEPKKPVQAEIKVAVAPAMAPKPVVPAAEPKKPVQGETKVAVAPAVMPKPAAPSAATPVPAPTPAPLASGVDTSGTKPGKADGLKNTQRAVVVPSIEAPSTKVATAEADNVPAAPAPETAKTKTAVSADPAKAAAPVVKADQTTAPAPVKTPAPALAETKVAIVPQPATRPATPKAQPAETKAEVKTPAPAVDKPKAAKPRIAAATPDTNAGTPPARAQMAPAQEETPQKTPAKPAEPLVVVSEPGSPSRVLQGGAAKPKTPITFETVDYDDEGQIILAGQVAPGADVRAYLGAAHLGDAKAGADGSWVLRTTRQIDPGTYQLRVDKIDVGGKVLARVTAPFERAAPEAVARVRASGEVIIQPGDNLWNISRALYGSGTQYTVIYDANRNQISKPDLIFPGQVFMTPGAKSISAVDANSG</sequence>
<feature type="region of interest" description="Disordered" evidence="1">
    <location>
        <begin position="497"/>
        <end position="576"/>
    </location>
</feature>
<evidence type="ECO:0000313" key="3">
    <source>
        <dbReference type="EMBL" id="VAW14765.1"/>
    </source>
</evidence>
<accession>A0A3B0T8K3</accession>
<protein>
    <recommendedName>
        <fullName evidence="2">LysM domain-containing protein</fullName>
    </recommendedName>
</protein>
<feature type="domain" description="LysM" evidence="2">
    <location>
        <begin position="804"/>
        <end position="853"/>
    </location>
</feature>
<proteinExistence type="predicted"/>
<dbReference type="EMBL" id="UOEM01000079">
    <property type="protein sequence ID" value="VAW14765.1"/>
    <property type="molecule type" value="Genomic_DNA"/>
</dbReference>
<gene>
    <name evidence="3" type="ORF">MNBD_ALPHA09-1529</name>
</gene>
<feature type="compositionally biased region" description="Basic and acidic residues" evidence="1">
    <location>
        <begin position="52"/>
        <end position="61"/>
    </location>
</feature>
<dbReference type="InterPro" id="IPR018392">
    <property type="entry name" value="LysM"/>
</dbReference>
<dbReference type="PANTHER" id="PTHR34700:SF4">
    <property type="entry name" value="PHAGE-LIKE ELEMENT PBSX PROTEIN XKDP"/>
    <property type="match status" value="1"/>
</dbReference>
<dbReference type="PANTHER" id="PTHR34700">
    <property type="entry name" value="POTASSIUM BINDING PROTEIN KBP"/>
    <property type="match status" value="1"/>
</dbReference>
<feature type="compositionally biased region" description="Polar residues" evidence="1">
    <location>
        <begin position="154"/>
        <end position="175"/>
    </location>
</feature>
<feature type="region of interest" description="Disordered" evidence="1">
    <location>
        <begin position="611"/>
        <end position="682"/>
    </location>
</feature>
<dbReference type="InterPro" id="IPR052196">
    <property type="entry name" value="Bact_Kbp"/>
</dbReference>
<feature type="compositionally biased region" description="Low complexity" evidence="1">
    <location>
        <begin position="102"/>
        <end position="117"/>
    </location>
</feature>
<dbReference type="Pfam" id="PF01476">
    <property type="entry name" value="LysM"/>
    <property type="match status" value="1"/>
</dbReference>
<feature type="compositionally biased region" description="Low complexity" evidence="1">
    <location>
        <begin position="260"/>
        <end position="278"/>
    </location>
</feature>
<dbReference type="CDD" id="cd00118">
    <property type="entry name" value="LysM"/>
    <property type="match status" value="1"/>
</dbReference>
<name>A0A3B0T8K3_9ZZZZ</name>
<dbReference type="InterPro" id="IPR036779">
    <property type="entry name" value="LysM_dom_sf"/>
</dbReference>
<feature type="compositionally biased region" description="Low complexity" evidence="1">
    <location>
        <begin position="559"/>
        <end position="576"/>
    </location>
</feature>
<feature type="region of interest" description="Disordered" evidence="1">
    <location>
        <begin position="206"/>
        <end position="229"/>
    </location>
</feature>
<dbReference type="SMART" id="SM00257">
    <property type="entry name" value="LysM"/>
    <property type="match status" value="1"/>
</dbReference>
<dbReference type="PROSITE" id="PS51782">
    <property type="entry name" value="LYSM"/>
    <property type="match status" value="1"/>
</dbReference>
<reference evidence="3" key="1">
    <citation type="submission" date="2018-06" db="EMBL/GenBank/DDBJ databases">
        <authorList>
            <person name="Zhirakovskaya E."/>
        </authorList>
    </citation>
    <scope>NUCLEOTIDE SEQUENCE</scope>
</reference>